<dbReference type="OrthoDB" id="3217549at2759"/>
<gene>
    <name evidence="1" type="ORF">Hypma_005016</name>
</gene>
<name>A0A369K843_HYPMA</name>
<dbReference type="Gene3D" id="1.20.1280.50">
    <property type="match status" value="1"/>
</dbReference>
<proteinExistence type="predicted"/>
<evidence type="ECO:0000313" key="2">
    <source>
        <dbReference type="Proteomes" id="UP000076154"/>
    </source>
</evidence>
<organism evidence="1 2">
    <name type="scientific">Hypsizygus marmoreus</name>
    <name type="common">White beech mushroom</name>
    <name type="synonym">Agaricus marmoreus</name>
    <dbReference type="NCBI Taxonomy" id="39966"/>
    <lineage>
        <taxon>Eukaryota</taxon>
        <taxon>Fungi</taxon>
        <taxon>Dikarya</taxon>
        <taxon>Basidiomycota</taxon>
        <taxon>Agaricomycotina</taxon>
        <taxon>Agaricomycetes</taxon>
        <taxon>Agaricomycetidae</taxon>
        <taxon>Agaricales</taxon>
        <taxon>Tricholomatineae</taxon>
        <taxon>Lyophyllaceae</taxon>
        <taxon>Hypsizygus</taxon>
    </lineage>
</organism>
<sequence>MFWSSDISVRQLAIGFMRLPLIPWSTISDYLFSRRGHAASQQNSATPLQPPVPISNIPVELLGEIFTACLQDANPLFYYGPERPPVANSPSCFFDPMTLGLVCRHWRAVALSMPTLWSLMCIRSPCRGHIQLTRVWLERSANCPLHLFLLQDSFHPSASDAEHVITDELVTLLMTQIHRWRRIDFRFTKEAPSSLFTISHGLLSQLETASLYVYKNDDDFSDSDSESSSLDSVWRVIHATPTLRQIRWDSDYLTTMPSHIPWRQLTNIWLNAHFPTSVIFDVLRSCQSVVDLDIDIEENSSTPSTPPVTLPHLRHLSIFSRCLLNPIFDQLTLPQISSLSLTRCHEAVTAEELSSINDLLTRSNRYLLKLDFDDGQREAPSDIVLAMLRLPRLSRLNDLYISSHIGDEVVHALTCHPQQSQDHFLPMLEYLIIGNCHGTTPGVLGTWHHHGLSRMTSW</sequence>
<protein>
    <submittedName>
        <fullName evidence="1">Uncharacterized protein</fullName>
    </submittedName>
</protein>
<reference evidence="1" key="1">
    <citation type="submission" date="2018-04" db="EMBL/GenBank/DDBJ databases">
        <title>Whole genome sequencing of Hypsizygus marmoreus.</title>
        <authorList>
            <person name="Choi I.-G."/>
            <person name="Min B."/>
            <person name="Kim J.-G."/>
            <person name="Kim S."/>
            <person name="Oh Y.-L."/>
            <person name="Kong W.-S."/>
            <person name="Park H."/>
            <person name="Jeong J."/>
            <person name="Song E.-S."/>
        </authorList>
    </citation>
    <scope>NUCLEOTIDE SEQUENCE [LARGE SCALE GENOMIC DNA]</scope>
    <source>
        <strain evidence="1">51987-8</strain>
    </source>
</reference>
<dbReference type="AlphaFoldDB" id="A0A369K843"/>
<dbReference type="SUPFAM" id="SSF52047">
    <property type="entry name" value="RNI-like"/>
    <property type="match status" value="1"/>
</dbReference>
<keyword evidence="2" id="KW-1185">Reference proteome</keyword>
<dbReference type="EMBL" id="LUEZ02000021">
    <property type="protein sequence ID" value="RDB27066.1"/>
    <property type="molecule type" value="Genomic_DNA"/>
</dbReference>
<dbReference type="InterPro" id="IPR032675">
    <property type="entry name" value="LRR_dom_sf"/>
</dbReference>
<dbReference type="Gene3D" id="3.80.10.10">
    <property type="entry name" value="Ribonuclease Inhibitor"/>
    <property type="match status" value="1"/>
</dbReference>
<evidence type="ECO:0000313" key="1">
    <source>
        <dbReference type="EMBL" id="RDB27066.1"/>
    </source>
</evidence>
<dbReference type="InParanoid" id="A0A369K843"/>
<dbReference type="STRING" id="39966.A0A369K843"/>
<comment type="caution">
    <text evidence="1">The sequence shown here is derived from an EMBL/GenBank/DDBJ whole genome shotgun (WGS) entry which is preliminary data.</text>
</comment>
<dbReference type="Proteomes" id="UP000076154">
    <property type="component" value="Unassembled WGS sequence"/>
</dbReference>
<accession>A0A369K843</accession>